<dbReference type="AlphaFoldDB" id="A0A090ADJ1"/>
<dbReference type="SUPFAM" id="SSF143120">
    <property type="entry name" value="YefM-like"/>
    <property type="match status" value="1"/>
</dbReference>
<dbReference type="HOGENOM" id="CLU_155837_1_1_6"/>
<dbReference type="Pfam" id="PF02604">
    <property type="entry name" value="PhdYeFM_antitox"/>
    <property type="match status" value="1"/>
</dbReference>
<name>A0A090ADJ1_9GAMM</name>
<proteinExistence type="inferred from homology"/>
<dbReference type="InterPro" id="IPR006442">
    <property type="entry name" value="Antitoxin_Phd/YefM"/>
</dbReference>
<evidence type="ECO:0000313" key="4">
    <source>
        <dbReference type="Proteomes" id="UP000031623"/>
    </source>
</evidence>
<sequence length="84" mass="9826">MQIILFDDAKQNLETICEQVCQDHEPYVVKGKNDQDVVILSLEDYNAWVETNYLLSNPYNAKRLLTSLEKARQGQLLKRELIEE</sequence>
<organism evidence="3 4">
    <name type="scientific">Thioploca ingrica</name>
    <dbReference type="NCBI Taxonomy" id="40754"/>
    <lineage>
        <taxon>Bacteria</taxon>
        <taxon>Pseudomonadati</taxon>
        <taxon>Pseudomonadota</taxon>
        <taxon>Gammaproteobacteria</taxon>
        <taxon>Thiotrichales</taxon>
        <taxon>Thiotrichaceae</taxon>
        <taxon>Thioploca</taxon>
    </lineage>
</organism>
<gene>
    <name evidence="3" type="ORF">THII_0572</name>
</gene>
<evidence type="ECO:0000256" key="2">
    <source>
        <dbReference type="RuleBase" id="RU362080"/>
    </source>
</evidence>
<evidence type="ECO:0000256" key="1">
    <source>
        <dbReference type="ARBA" id="ARBA00009981"/>
    </source>
</evidence>
<protein>
    <recommendedName>
        <fullName evidence="2">Antitoxin</fullName>
    </recommendedName>
</protein>
<keyword evidence="4" id="KW-1185">Reference proteome</keyword>
<comment type="similarity">
    <text evidence="1 2">Belongs to the phD/YefM antitoxin family.</text>
</comment>
<evidence type="ECO:0000313" key="3">
    <source>
        <dbReference type="EMBL" id="BAP54869.1"/>
    </source>
</evidence>
<dbReference type="Gene3D" id="3.40.1620.10">
    <property type="entry name" value="YefM-like domain"/>
    <property type="match status" value="1"/>
</dbReference>
<dbReference type="Proteomes" id="UP000031623">
    <property type="component" value="Chromosome"/>
</dbReference>
<dbReference type="InterPro" id="IPR036165">
    <property type="entry name" value="YefM-like_sf"/>
</dbReference>
<comment type="function">
    <text evidence="2">Antitoxin component of a type II toxin-antitoxin (TA) system.</text>
</comment>
<dbReference type="STRING" id="40754.THII_0572"/>
<reference evidence="3 4" key="1">
    <citation type="journal article" date="2014" name="ISME J.">
        <title>Ecophysiology of Thioploca ingrica as revealed by the complete genome sequence supplemented with proteomic evidence.</title>
        <authorList>
            <person name="Kojima H."/>
            <person name="Ogura Y."/>
            <person name="Yamamoto N."/>
            <person name="Togashi T."/>
            <person name="Mori H."/>
            <person name="Watanabe T."/>
            <person name="Nemoto F."/>
            <person name="Kurokawa K."/>
            <person name="Hayashi T."/>
            <person name="Fukui M."/>
        </authorList>
    </citation>
    <scope>NUCLEOTIDE SEQUENCE [LARGE SCALE GENOMIC DNA]</scope>
</reference>
<dbReference type="OrthoDB" id="9802003at2"/>
<dbReference type="Gene3D" id="6.10.250.330">
    <property type="match status" value="1"/>
</dbReference>
<dbReference type="PANTHER" id="PTHR33713:SF6">
    <property type="entry name" value="ANTITOXIN YEFM"/>
    <property type="match status" value="1"/>
</dbReference>
<dbReference type="InterPro" id="IPR051405">
    <property type="entry name" value="phD/YefM_antitoxin"/>
</dbReference>
<dbReference type="PANTHER" id="PTHR33713">
    <property type="entry name" value="ANTITOXIN YAFN-RELATED"/>
    <property type="match status" value="1"/>
</dbReference>
<dbReference type="KEGG" id="tig:THII_0572"/>
<dbReference type="EMBL" id="AP014633">
    <property type="protein sequence ID" value="BAP54869.1"/>
    <property type="molecule type" value="Genomic_DNA"/>
</dbReference>
<accession>A0A090ADJ1</accession>
<dbReference type="NCBIfam" id="TIGR01552">
    <property type="entry name" value="phd_fam"/>
    <property type="match status" value="1"/>
</dbReference>